<feature type="transmembrane region" description="Helical" evidence="1">
    <location>
        <begin position="53"/>
        <end position="72"/>
    </location>
</feature>
<accession>G5J4E5</accession>
<evidence type="ECO:0000313" key="3">
    <source>
        <dbReference type="EMBL" id="EHJ12957.1"/>
    </source>
</evidence>
<dbReference type="EMBL" id="AESD01000355">
    <property type="protein sequence ID" value="EHJ12957.1"/>
    <property type="molecule type" value="Genomic_DNA"/>
</dbReference>
<keyword evidence="1" id="KW-1133">Transmembrane helix</keyword>
<evidence type="ECO:0000256" key="1">
    <source>
        <dbReference type="SAM" id="Phobius"/>
    </source>
</evidence>
<name>G5J4E5_CROWT</name>
<dbReference type="Pfam" id="PF13559">
    <property type="entry name" value="DUF4129"/>
    <property type="match status" value="1"/>
</dbReference>
<dbReference type="Proteomes" id="UP000003477">
    <property type="component" value="Unassembled WGS sequence"/>
</dbReference>
<reference evidence="3 4" key="1">
    <citation type="journal article" date="2011" name="Front. Microbiol.">
        <title>Two Strains of Crocosphaera watsonii with Highly Conserved Genomes are Distinguished by Strain-Specific Features.</title>
        <authorList>
            <person name="Bench S.R."/>
            <person name="Ilikchyan I.N."/>
            <person name="Tripp H.J."/>
            <person name="Zehr J.P."/>
        </authorList>
    </citation>
    <scope>NUCLEOTIDE SEQUENCE [LARGE SCALE GENOMIC DNA]</scope>
    <source>
        <strain evidence="3 4">WH 0003</strain>
    </source>
</reference>
<evidence type="ECO:0000259" key="2">
    <source>
        <dbReference type="Pfam" id="PF13559"/>
    </source>
</evidence>
<gene>
    <name evidence="3" type="ORF">CWATWH0003_2367</name>
</gene>
<keyword evidence="1" id="KW-0812">Transmembrane</keyword>
<dbReference type="GeneID" id="88766057"/>
<dbReference type="InterPro" id="IPR025403">
    <property type="entry name" value="TgpA-like_C"/>
</dbReference>
<organism evidence="3 4">
    <name type="scientific">Crocosphaera watsonii WH 0003</name>
    <dbReference type="NCBI Taxonomy" id="423471"/>
    <lineage>
        <taxon>Bacteria</taxon>
        <taxon>Bacillati</taxon>
        <taxon>Cyanobacteriota</taxon>
        <taxon>Cyanophyceae</taxon>
        <taxon>Oscillatoriophycideae</taxon>
        <taxon>Chroococcales</taxon>
        <taxon>Aphanothecaceae</taxon>
        <taxon>Crocosphaera</taxon>
    </lineage>
</organism>
<proteinExistence type="predicted"/>
<dbReference type="PATRIC" id="fig|423471.3.peg.2225"/>
<keyword evidence="1" id="KW-0472">Membrane</keyword>
<comment type="caution">
    <text evidence="3">The sequence shown here is derived from an EMBL/GenBank/DDBJ whole genome shotgun (WGS) entry which is preliminary data.</text>
</comment>
<dbReference type="AlphaFoldDB" id="G5J4E5"/>
<sequence>MSDISVETNNLGWQLSQWQQRISEKWELMGTGLANNLADTTFPSWLNSPLVKAITHLLFWGMIAVSLIWIIWKGQQWVRWYRRNIKSYSDRRTINNIPEITPDRSVDHWVSQAQQAQIQGNYQQACQCLYQAMLQQLHNQKIIPHQSSRTDGEYGKIIATMSQPQPYQKLLRIHQELCFGNFSASISLVETCWQAYEEIIKL</sequence>
<feature type="domain" description="Protein-glutamine gamma-glutamyltransferase-like C-terminal" evidence="2">
    <location>
        <begin position="129"/>
        <end position="197"/>
    </location>
</feature>
<protein>
    <recommendedName>
        <fullName evidence="2">Protein-glutamine gamma-glutamyltransferase-like C-terminal domain-containing protein</fullName>
    </recommendedName>
</protein>
<evidence type="ECO:0000313" key="4">
    <source>
        <dbReference type="Proteomes" id="UP000003477"/>
    </source>
</evidence>
<dbReference type="RefSeq" id="WP_007303451.1">
    <property type="nucleotide sequence ID" value="NZ_AESD01000355.1"/>
</dbReference>